<keyword evidence="3" id="KW-0812">Transmembrane</keyword>
<dbReference type="KEGG" id="apuu:APUU_21520S"/>
<comment type="similarity">
    <text evidence="2">Belongs to the major facilitator superfamily. Monocarboxylate porter (TC 2.A.1.13) family.</text>
</comment>
<dbReference type="PANTHER" id="PTHR11360">
    <property type="entry name" value="MONOCARBOXYLATE TRANSPORTER"/>
    <property type="match status" value="1"/>
</dbReference>
<dbReference type="PANTHER" id="PTHR11360:SF319">
    <property type="entry name" value="MAJOR FACILITATOR SUPERFAMILY (MFS) PROFILE DOMAIN-CONTAINING PROTEIN"/>
    <property type="match status" value="1"/>
</dbReference>
<feature type="transmembrane region" description="Helical" evidence="3">
    <location>
        <begin position="109"/>
        <end position="133"/>
    </location>
</feature>
<feature type="transmembrane region" description="Helical" evidence="3">
    <location>
        <begin position="84"/>
        <end position="103"/>
    </location>
</feature>
<dbReference type="SUPFAM" id="SSF103473">
    <property type="entry name" value="MFS general substrate transporter"/>
    <property type="match status" value="1"/>
</dbReference>
<feature type="transmembrane region" description="Helical" evidence="3">
    <location>
        <begin position="218"/>
        <end position="241"/>
    </location>
</feature>
<dbReference type="AlphaFoldDB" id="A0A7R7XH81"/>
<keyword evidence="6" id="KW-1185">Reference proteome</keyword>
<dbReference type="GO" id="GO:0022857">
    <property type="term" value="F:transmembrane transporter activity"/>
    <property type="evidence" value="ECO:0007669"/>
    <property type="project" value="InterPro"/>
</dbReference>
<evidence type="ECO:0000313" key="6">
    <source>
        <dbReference type="Proteomes" id="UP000654913"/>
    </source>
</evidence>
<gene>
    <name evidence="5" type="ORF">APUU_21520S</name>
</gene>
<evidence type="ECO:0000256" key="3">
    <source>
        <dbReference type="SAM" id="Phobius"/>
    </source>
</evidence>
<sequence length="404" mass="42820">MGTGEVQQATVAPDGGLRAWIVATGGCAAQMCTFGYINTFGTYQSYYTQYLPGSSPSSISWIGSSQTFLLYFLGIISGPLSDRFGVRAAIVPGSIFLIASVMATSETTGYYQIMLAQGILGGIGNGFIFTPAMSCVGQFFTTSRAWAMGIGISGGAVGGVLFPIMLQRLIPRVGFGWAVRVIGFLLLVVAGYMCATMKEFAPRRKRGWLIPAAWKEKPYVLVNVAFLLALMGSYTPLFYAVEYGLSHGVDAALAWRQVAVINAASFFGRLIPNFLGDRLGRINMSVVCYTVCAILCLCWTAAESTAGITIWNIAYGFFSGAIFSLFAPVVAQVCPNLGDIGTYIGQGSTLCSFGALVGTPVSGALIRNYGYFSASLFSALTIFAGACCLGAARLLFGKAFLLVV</sequence>
<dbReference type="InterPro" id="IPR020846">
    <property type="entry name" value="MFS_dom"/>
</dbReference>
<comment type="subcellular location">
    <subcellularLocation>
        <location evidence="1">Membrane</location>
        <topology evidence="1">Multi-pass membrane protein</topology>
    </subcellularLocation>
</comment>
<dbReference type="Gene3D" id="1.20.1250.20">
    <property type="entry name" value="MFS general substrate transporter like domains"/>
    <property type="match status" value="2"/>
</dbReference>
<feature type="transmembrane region" description="Helical" evidence="3">
    <location>
        <begin position="308"/>
        <end position="331"/>
    </location>
</feature>
<dbReference type="GeneID" id="64971093"/>
<keyword evidence="3" id="KW-0472">Membrane</keyword>
<dbReference type="Proteomes" id="UP000654913">
    <property type="component" value="Chromosome 2"/>
</dbReference>
<protein>
    <recommendedName>
        <fullName evidence="4">Major facilitator superfamily (MFS) profile domain-containing protein</fullName>
    </recommendedName>
</protein>
<organism evidence="5 6">
    <name type="scientific">Aspergillus puulaauensis</name>
    <dbReference type="NCBI Taxonomy" id="1220207"/>
    <lineage>
        <taxon>Eukaryota</taxon>
        <taxon>Fungi</taxon>
        <taxon>Dikarya</taxon>
        <taxon>Ascomycota</taxon>
        <taxon>Pezizomycotina</taxon>
        <taxon>Eurotiomycetes</taxon>
        <taxon>Eurotiomycetidae</taxon>
        <taxon>Eurotiales</taxon>
        <taxon>Aspergillaceae</taxon>
        <taxon>Aspergillus</taxon>
    </lineage>
</organism>
<keyword evidence="3" id="KW-1133">Transmembrane helix</keyword>
<feature type="transmembrane region" description="Helical" evidence="3">
    <location>
        <begin position="177"/>
        <end position="197"/>
    </location>
</feature>
<feature type="transmembrane region" description="Helical" evidence="3">
    <location>
        <begin position="59"/>
        <end position="77"/>
    </location>
</feature>
<dbReference type="InterPro" id="IPR036259">
    <property type="entry name" value="MFS_trans_sf"/>
</dbReference>
<evidence type="ECO:0000256" key="2">
    <source>
        <dbReference type="ARBA" id="ARBA00006727"/>
    </source>
</evidence>
<proteinExistence type="inferred from homology"/>
<feature type="transmembrane region" description="Helical" evidence="3">
    <location>
        <begin position="343"/>
        <end position="366"/>
    </location>
</feature>
<reference evidence="5" key="1">
    <citation type="submission" date="2021-01" db="EMBL/GenBank/DDBJ databases">
        <authorList>
            <consortium name="Aspergillus puulaauensis MK2 genome sequencing consortium"/>
            <person name="Kazuki M."/>
            <person name="Futagami T."/>
        </authorList>
    </citation>
    <scope>NUCLEOTIDE SEQUENCE</scope>
    <source>
        <strain evidence="5">MK2</strain>
    </source>
</reference>
<dbReference type="EMBL" id="AP024444">
    <property type="protein sequence ID" value="BCS21088.1"/>
    <property type="molecule type" value="Genomic_DNA"/>
</dbReference>
<reference evidence="5" key="2">
    <citation type="submission" date="2021-02" db="EMBL/GenBank/DDBJ databases">
        <title>Aspergillus puulaauensis MK2 genome sequence.</title>
        <authorList>
            <person name="Futagami T."/>
            <person name="Mori K."/>
            <person name="Kadooka C."/>
            <person name="Tanaka T."/>
        </authorList>
    </citation>
    <scope>NUCLEOTIDE SEQUENCE</scope>
    <source>
        <strain evidence="5">MK2</strain>
    </source>
</reference>
<dbReference type="InterPro" id="IPR011701">
    <property type="entry name" value="MFS"/>
</dbReference>
<name>A0A7R7XH81_9EURO</name>
<evidence type="ECO:0000313" key="5">
    <source>
        <dbReference type="EMBL" id="BCS21088.1"/>
    </source>
</evidence>
<dbReference type="PROSITE" id="PS50850">
    <property type="entry name" value="MFS"/>
    <property type="match status" value="1"/>
</dbReference>
<feature type="transmembrane region" description="Helical" evidence="3">
    <location>
        <begin position="283"/>
        <end position="302"/>
    </location>
</feature>
<evidence type="ECO:0000256" key="1">
    <source>
        <dbReference type="ARBA" id="ARBA00004141"/>
    </source>
</evidence>
<feature type="domain" description="Major facilitator superfamily (MFS) profile" evidence="4">
    <location>
        <begin position="19"/>
        <end position="404"/>
    </location>
</feature>
<dbReference type="OrthoDB" id="6499973at2759"/>
<feature type="transmembrane region" description="Helical" evidence="3">
    <location>
        <begin position="145"/>
        <end position="165"/>
    </location>
</feature>
<evidence type="ECO:0000259" key="4">
    <source>
        <dbReference type="PROSITE" id="PS50850"/>
    </source>
</evidence>
<dbReference type="InterPro" id="IPR050327">
    <property type="entry name" value="Proton-linked_MCT"/>
</dbReference>
<dbReference type="GO" id="GO:0016020">
    <property type="term" value="C:membrane"/>
    <property type="evidence" value="ECO:0007669"/>
    <property type="project" value="UniProtKB-SubCell"/>
</dbReference>
<dbReference type="RefSeq" id="XP_041553282.1">
    <property type="nucleotide sequence ID" value="XM_041700281.1"/>
</dbReference>
<feature type="transmembrane region" description="Helical" evidence="3">
    <location>
        <begin position="372"/>
        <end position="396"/>
    </location>
</feature>
<accession>A0A7R7XH81</accession>
<dbReference type="Pfam" id="PF07690">
    <property type="entry name" value="MFS_1"/>
    <property type="match status" value="1"/>
</dbReference>